<comment type="similarity">
    <text evidence="1">Belongs to the CSN7/EIF3M family. CSN7 subfamily.</text>
</comment>
<proteinExistence type="inferred from homology"/>
<feature type="region of interest" description="Disordered" evidence="4">
    <location>
        <begin position="292"/>
        <end position="353"/>
    </location>
</feature>
<dbReference type="AlphaFoldDB" id="A0AAE0P5C7"/>
<feature type="compositionally biased region" description="Acidic residues" evidence="4">
    <location>
        <begin position="326"/>
        <end position="343"/>
    </location>
</feature>
<name>A0AAE0P5C7_9PEZI</name>
<keyword evidence="7" id="KW-1185">Reference proteome</keyword>
<dbReference type="PANTHER" id="PTHR15350:SF5">
    <property type="entry name" value="COP9 SIGNALOSOME COMPLEX SUBUNIT 7"/>
    <property type="match status" value="1"/>
</dbReference>
<accession>A0AAE0P5C7</accession>
<dbReference type="Pfam" id="PF22061">
    <property type="entry name" value="CSN7_HB_subdom"/>
    <property type="match status" value="1"/>
</dbReference>
<protein>
    <submittedName>
        <fullName evidence="6">PCI domain-containing protein</fullName>
    </submittedName>
</protein>
<dbReference type="InterPro" id="IPR000717">
    <property type="entry name" value="PCI_dom"/>
</dbReference>
<feature type="compositionally biased region" description="Low complexity" evidence="4">
    <location>
        <begin position="294"/>
        <end position="305"/>
    </location>
</feature>
<dbReference type="GO" id="GO:0008180">
    <property type="term" value="C:COP9 signalosome"/>
    <property type="evidence" value="ECO:0007669"/>
    <property type="project" value="UniProtKB-KW"/>
</dbReference>
<feature type="domain" description="PCI" evidence="5">
    <location>
        <begin position="1"/>
        <end position="162"/>
    </location>
</feature>
<keyword evidence="2" id="KW-0736">Signalosome</keyword>
<reference evidence="6" key="1">
    <citation type="journal article" date="2023" name="Mol. Phylogenet. Evol.">
        <title>Genome-scale phylogeny and comparative genomics of the fungal order Sordariales.</title>
        <authorList>
            <person name="Hensen N."/>
            <person name="Bonometti L."/>
            <person name="Westerberg I."/>
            <person name="Brannstrom I.O."/>
            <person name="Guillou S."/>
            <person name="Cros-Aarteil S."/>
            <person name="Calhoun S."/>
            <person name="Haridas S."/>
            <person name="Kuo A."/>
            <person name="Mondo S."/>
            <person name="Pangilinan J."/>
            <person name="Riley R."/>
            <person name="LaButti K."/>
            <person name="Andreopoulos B."/>
            <person name="Lipzen A."/>
            <person name="Chen C."/>
            <person name="Yan M."/>
            <person name="Daum C."/>
            <person name="Ng V."/>
            <person name="Clum A."/>
            <person name="Steindorff A."/>
            <person name="Ohm R.A."/>
            <person name="Martin F."/>
            <person name="Silar P."/>
            <person name="Natvig D.O."/>
            <person name="Lalanne C."/>
            <person name="Gautier V."/>
            <person name="Ament-Velasquez S.L."/>
            <person name="Kruys A."/>
            <person name="Hutchinson M.I."/>
            <person name="Powell A.J."/>
            <person name="Barry K."/>
            <person name="Miller A.N."/>
            <person name="Grigoriev I.V."/>
            <person name="Debuchy R."/>
            <person name="Gladieux P."/>
            <person name="Hiltunen Thoren M."/>
            <person name="Johannesson H."/>
        </authorList>
    </citation>
    <scope>NUCLEOTIDE SEQUENCE</scope>
    <source>
        <strain evidence="6">CBS 232.78</strain>
    </source>
</reference>
<dbReference type="Proteomes" id="UP001285441">
    <property type="component" value="Unassembled WGS sequence"/>
</dbReference>
<feature type="region of interest" description="Disordered" evidence="4">
    <location>
        <begin position="225"/>
        <end position="252"/>
    </location>
</feature>
<dbReference type="EMBL" id="JAULSW010000001">
    <property type="protein sequence ID" value="KAK3393641.1"/>
    <property type="molecule type" value="Genomic_DNA"/>
</dbReference>
<dbReference type="PANTHER" id="PTHR15350">
    <property type="entry name" value="COP9 SIGNALOSOME COMPLEX SUBUNIT 7/DENDRITIC CELL PROTEIN GA17"/>
    <property type="match status" value="1"/>
</dbReference>
<sequence>MEQVKALNALEPFIALSKSATSPRAAADLVTRATSAPNTFIFTELLQTPQVQALASSEGFAPHLTVLEIFSYGTYSSYITSATLPALNDAQKLKLRQLSLLTLAKESPEAGASLSYATLLPALDLASTRELEELVISTIYAGLIDGQLDPRRAAVHVNSVAALRDVAPNGEAIGGLLTSLQAWAGRCEATLRSLEAQMTSLRAEADQRATQAAAWTDKTAKLLEDEQKGAVSSPSNAATGVYQHLGSGGKSSSMLTSTVVGTGNSIVPPSGASGQGPFAAGPSAFANMMKKIQPPHQQRQSQHQSKFGGKRGSGQMDASSSGSEGEASDVDYEAMMDVDDEYDGNQKASRRKL</sequence>
<evidence type="ECO:0000256" key="3">
    <source>
        <dbReference type="SAM" id="Coils"/>
    </source>
</evidence>
<comment type="caution">
    <text evidence="6">The sequence shown here is derived from an EMBL/GenBank/DDBJ whole genome shotgun (WGS) entry which is preliminary data.</text>
</comment>
<dbReference type="InterPro" id="IPR045237">
    <property type="entry name" value="COPS7/eIF3m"/>
</dbReference>
<evidence type="ECO:0000256" key="4">
    <source>
        <dbReference type="SAM" id="MobiDB-lite"/>
    </source>
</evidence>
<dbReference type="SMART" id="SM00088">
    <property type="entry name" value="PINT"/>
    <property type="match status" value="1"/>
</dbReference>
<dbReference type="PROSITE" id="PS50250">
    <property type="entry name" value="PCI"/>
    <property type="match status" value="1"/>
</dbReference>
<evidence type="ECO:0000259" key="5">
    <source>
        <dbReference type="PROSITE" id="PS50250"/>
    </source>
</evidence>
<organism evidence="6 7">
    <name type="scientific">Podospora didyma</name>
    <dbReference type="NCBI Taxonomy" id="330526"/>
    <lineage>
        <taxon>Eukaryota</taxon>
        <taxon>Fungi</taxon>
        <taxon>Dikarya</taxon>
        <taxon>Ascomycota</taxon>
        <taxon>Pezizomycotina</taxon>
        <taxon>Sordariomycetes</taxon>
        <taxon>Sordariomycetidae</taxon>
        <taxon>Sordariales</taxon>
        <taxon>Podosporaceae</taxon>
        <taxon>Podospora</taxon>
    </lineage>
</organism>
<evidence type="ECO:0000256" key="2">
    <source>
        <dbReference type="ARBA" id="ARBA00022790"/>
    </source>
</evidence>
<keyword evidence="3" id="KW-0175">Coiled coil</keyword>
<evidence type="ECO:0000256" key="1">
    <source>
        <dbReference type="ARBA" id="ARBA00008482"/>
    </source>
</evidence>
<gene>
    <name evidence="6" type="ORF">B0H63DRAFT_22516</name>
</gene>
<reference evidence="6" key="2">
    <citation type="submission" date="2023-06" db="EMBL/GenBank/DDBJ databases">
        <authorList>
            <consortium name="Lawrence Berkeley National Laboratory"/>
            <person name="Haridas S."/>
            <person name="Hensen N."/>
            <person name="Bonometti L."/>
            <person name="Westerberg I."/>
            <person name="Brannstrom I.O."/>
            <person name="Guillou S."/>
            <person name="Cros-Aarteil S."/>
            <person name="Calhoun S."/>
            <person name="Kuo A."/>
            <person name="Mondo S."/>
            <person name="Pangilinan J."/>
            <person name="Riley R."/>
            <person name="LaButti K."/>
            <person name="Andreopoulos B."/>
            <person name="Lipzen A."/>
            <person name="Chen C."/>
            <person name="Yanf M."/>
            <person name="Daum C."/>
            <person name="Ng V."/>
            <person name="Clum A."/>
            <person name="Steindorff A."/>
            <person name="Ohm R."/>
            <person name="Martin F."/>
            <person name="Silar P."/>
            <person name="Natvig D."/>
            <person name="Lalanne C."/>
            <person name="Gautier V."/>
            <person name="Ament-velasquez S.L."/>
            <person name="Kruys A."/>
            <person name="Hutchinson M.I."/>
            <person name="Powell A.J."/>
            <person name="Barry K."/>
            <person name="Miller A.N."/>
            <person name="Grigoriev I.V."/>
            <person name="Debuchy R."/>
            <person name="Gladieux P."/>
            <person name="Thoren M.H."/>
            <person name="Johannesson H."/>
        </authorList>
    </citation>
    <scope>NUCLEOTIDE SEQUENCE</scope>
    <source>
        <strain evidence="6">CBS 232.78</strain>
    </source>
</reference>
<evidence type="ECO:0000313" key="7">
    <source>
        <dbReference type="Proteomes" id="UP001285441"/>
    </source>
</evidence>
<feature type="coiled-coil region" evidence="3">
    <location>
        <begin position="184"/>
        <end position="211"/>
    </location>
</feature>
<evidence type="ECO:0000313" key="6">
    <source>
        <dbReference type="EMBL" id="KAK3393641.1"/>
    </source>
</evidence>